<dbReference type="PROSITE" id="PS51257">
    <property type="entry name" value="PROKAR_LIPOPROTEIN"/>
    <property type="match status" value="1"/>
</dbReference>
<comment type="caution">
    <text evidence="2">The sequence shown here is derived from an EMBL/GenBank/DDBJ whole genome shotgun (WGS) entry which is preliminary data.</text>
</comment>
<evidence type="ECO:0008006" key="4">
    <source>
        <dbReference type="Google" id="ProtNLM"/>
    </source>
</evidence>
<evidence type="ECO:0000256" key="1">
    <source>
        <dbReference type="SAM" id="SignalP"/>
    </source>
</evidence>
<dbReference type="RefSeq" id="WP_163286181.1">
    <property type="nucleotide sequence ID" value="NZ_JAAGVY010000033.1"/>
</dbReference>
<gene>
    <name evidence="2" type="ORF">G3O08_14870</name>
</gene>
<proteinExistence type="predicted"/>
<organism evidence="2 3">
    <name type="scientific">Cryomorpha ignava</name>
    <dbReference type="NCBI Taxonomy" id="101383"/>
    <lineage>
        <taxon>Bacteria</taxon>
        <taxon>Pseudomonadati</taxon>
        <taxon>Bacteroidota</taxon>
        <taxon>Flavobacteriia</taxon>
        <taxon>Flavobacteriales</taxon>
        <taxon>Cryomorphaceae</taxon>
        <taxon>Cryomorpha</taxon>
    </lineage>
</organism>
<evidence type="ECO:0000313" key="3">
    <source>
        <dbReference type="Proteomes" id="UP000486602"/>
    </source>
</evidence>
<name>A0A7K3WTI5_9FLAO</name>
<accession>A0A7K3WTI5</accession>
<dbReference type="EMBL" id="JAAGVY010000033">
    <property type="protein sequence ID" value="NEN24786.1"/>
    <property type="molecule type" value="Genomic_DNA"/>
</dbReference>
<evidence type="ECO:0000313" key="2">
    <source>
        <dbReference type="EMBL" id="NEN24786.1"/>
    </source>
</evidence>
<protein>
    <recommendedName>
        <fullName evidence="4">Lipoprotein</fullName>
    </recommendedName>
</protein>
<feature type="signal peptide" evidence="1">
    <location>
        <begin position="1"/>
        <end position="18"/>
    </location>
</feature>
<dbReference type="Proteomes" id="UP000486602">
    <property type="component" value="Unassembled WGS sequence"/>
</dbReference>
<feature type="chain" id="PRO_5029752663" description="Lipoprotein" evidence="1">
    <location>
        <begin position="19"/>
        <end position="175"/>
    </location>
</feature>
<dbReference type="AlphaFoldDB" id="A0A7K3WTI5"/>
<sequence length="175" mass="19311">MKYITSIFVLLIFSSACSTNDNDLPEKAGKNQEPEFVLVDLSEGGGLPLVLKLDPGSSIEMDARWNSAFGRMELSNAHGVSIFVFEDTLSCASKKEEIEGGIFDISYIIETDTLIFYKSTLPDGSTPYWHFFASFPIGNSHYVFENNPLVECTEHQIKAMTALVGKIGGLKKEAQ</sequence>
<reference evidence="2 3" key="1">
    <citation type="submission" date="2020-02" db="EMBL/GenBank/DDBJ databases">
        <title>Out from the shadows clarifying the taxonomy of the family Cryomorphaceae and related taxa by utilizing the GTDB taxonomic framework.</title>
        <authorList>
            <person name="Bowman J.P."/>
        </authorList>
    </citation>
    <scope>NUCLEOTIDE SEQUENCE [LARGE SCALE GENOMIC DNA]</scope>
    <source>
        <strain evidence="2 3">QSSC 1-22</strain>
    </source>
</reference>
<keyword evidence="1" id="KW-0732">Signal</keyword>
<keyword evidence="3" id="KW-1185">Reference proteome</keyword>